<reference evidence="2 3" key="1">
    <citation type="submission" date="2023-03" db="EMBL/GenBank/DDBJ databases">
        <title>WGS of Gossypium arboreum.</title>
        <authorList>
            <person name="Yu D."/>
        </authorList>
    </citation>
    <scope>NUCLEOTIDE SEQUENCE [LARGE SCALE GENOMIC DNA]</scope>
    <source>
        <tissue evidence="2">Leaf</tissue>
    </source>
</reference>
<evidence type="ECO:0000256" key="1">
    <source>
        <dbReference type="SAM" id="Phobius"/>
    </source>
</evidence>
<protein>
    <recommendedName>
        <fullName evidence="4">WAT1-related protein</fullName>
    </recommendedName>
</protein>
<keyword evidence="1" id="KW-0812">Transmembrane</keyword>
<proteinExistence type="predicted"/>
<name>A0ABR0MLM5_GOSAR</name>
<dbReference type="EMBL" id="JARKNE010000012">
    <property type="protein sequence ID" value="KAK5774757.1"/>
    <property type="molecule type" value="Genomic_DNA"/>
</dbReference>
<feature type="transmembrane region" description="Helical" evidence="1">
    <location>
        <begin position="44"/>
        <end position="64"/>
    </location>
</feature>
<dbReference type="Proteomes" id="UP001358586">
    <property type="component" value="Chromosome 12"/>
</dbReference>
<comment type="caution">
    <text evidence="2">The sequence shown here is derived from an EMBL/GenBank/DDBJ whole genome shotgun (WGS) entry which is preliminary data.</text>
</comment>
<gene>
    <name evidence="2" type="ORF">PVK06_042613</name>
</gene>
<keyword evidence="1" id="KW-0472">Membrane</keyword>
<keyword evidence="1" id="KW-1133">Transmembrane helix</keyword>
<sequence>MGKNKCSILQGLKPAMAMVVVQATFAGMNVLYKLAANDGMSLKIITAYRFLFAVPVMLPLALLFERWIVM</sequence>
<organism evidence="2 3">
    <name type="scientific">Gossypium arboreum</name>
    <name type="common">Tree cotton</name>
    <name type="synonym">Gossypium nanking</name>
    <dbReference type="NCBI Taxonomy" id="29729"/>
    <lineage>
        <taxon>Eukaryota</taxon>
        <taxon>Viridiplantae</taxon>
        <taxon>Streptophyta</taxon>
        <taxon>Embryophyta</taxon>
        <taxon>Tracheophyta</taxon>
        <taxon>Spermatophyta</taxon>
        <taxon>Magnoliopsida</taxon>
        <taxon>eudicotyledons</taxon>
        <taxon>Gunneridae</taxon>
        <taxon>Pentapetalae</taxon>
        <taxon>rosids</taxon>
        <taxon>malvids</taxon>
        <taxon>Malvales</taxon>
        <taxon>Malvaceae</taxon>
        <taxon>Malvoideae</taxon>
        <taxon>Gossypium</taxon>
    </lineage>
</organism>
<feature type="transmembrane region" description="Helical" evidence="1">
    <location>
        <begin position="12"/>
        <end position="32"/>
    </location>
</feature>
<evidence type="ECO:0000313" key="2">
    <source>
        <dbReference type="EMBL" id="KAK5774757.1"/>
    </source>
</evidence>
<keyword evidence="3" id="KW-1185">Reference proteome</keyword>
<evidence type="ECO:0008006" key="4">
    <source>
        <dbReference type="Google" id="ProtNLM"/>
    </source>
</evidence>
<accession>A0ABR0MLM5</accession>
<evidence type="ECO:0000313" key="3">
    <source>
        <dbReference type="Proteomes" id="UP001358586"/>
    </source>
</evidence>